<proteinExistence type="predicted"/>
<accession>A0ABT4GKU4</accession>
<sequence length="76" mass="8683">MPLVKSKKTRISNKKYKYAGWSEGKDNDVRIKIYCLPTKLPRIAHNPAKIPKKGTKMNFGKADCEISKIDLPLPNR</sequence>
<protein>
    <submittedName>
        <fullName evidence="1">Uncharacterized protein</fullName>
    </submittedName>
</protein>
<comment type="caution">
    <text evidence="1">The sequence shown here is derived from an EMBL/GenBank/DDBJ whole genome shotgun (WGS) entry which is preliminary data.</text>
</comment>
<keyword evidence="2" id="KW-1185">Reference proteome</keyword>
<name>A0ABT4GKU4_9BACL</name>
<evidence type="ECO:0000313" key="1">
    <source>
        <dbReference type="EMBL" id="MCY9696830.1"/>
    </source>
</evidence>
<reference evidence="1 2" key="1">
    <citation type="submission" date="2022-05" db="EMBL/GenBank/DDBJ databases">
        <title>Genome Sequencing of Bee-Associated Microbes.</title>
        <authorList>
            <person name="Dunlap C."/>
        </authorList>
    </citation>
    <scope>NUCLEOTIDE SEQUENCE [LARGE SCALE GENOMIC DNA]</scope>
    <source>
        <strain evidence="1 2">NRRL B-14421</strain>
    </source>
</reference>
<gene>
    <name evidence="1" type="ORF">M5X19_28590</name>
</gene>
<evidence type="ECO:0000313" key="2">
    <source>
        <dbReference type="Proteomes" id="UP001527099"/>
    </source>
</evidence>
<dbReference type="Proteomes" id="UP001527099">
    <property type="component" value="Unassembled WGS sequence"/>
</dbReference>
<organism evidence="1 2">
    <name type="scientific">Paenibacillus alginolyticus</name>
    <dbReference type="NCBI Taxonomy" id="59839"/>
    <lineage>
        <taxon>Bacteria</taxon>
        <taxon>Bacillati</taxon>
        <taxon>Bacillota</taxon>
        <taxon>Bacilli</taxon>
        <taxon>Bacillales</taxon>
        <taxon>Paenibacillaceae</taxon>
        <taxon>Paenibacillus</taxon>
    </lineage>
</organism>
<dbReference type="EMBL" id="JAMDMX010000112">
    <property type="protein sequence ID" value="MCY9696830.1"/>
    <property type="molecule type" value="Genomic_DNA"/>
</dbReference>